<evidence type="ECO:0000256" key="1">
    <source>
        <dbReference type="ARBA" id="ARBA00010515"/>
    </source>
</evidence>
<dbReference type="PANTHER" id="PTHR48081">
    <property type="entry name" value="AB HYDROLASE SUPERFAMILY PROTEIN C4A8.06C"/>
    <property type="match status" value="1"/>
</dbReference>
<evidence type="ECO:0000256" key="2">
    <source>
        <dbReference type="ARBA" id="ARBA00022801"/>
    </source>
</evidence>
<dbReference type="InterPro" id="IPR049492">
    <property type="entry name" value="BD-FAE-like_dom"/>
</dbReference>
<dbReference type="KEGG" id="pgin:FRZ67_08345"/>
<keyword evidence="2 4" id="KW-0378">Hydrolase</keyword>
<comment type="similarity">
    <text evidence="1">Belongs to the 'GDXG' lipolytic enzyme family.</text>
</comment>
<evidence type="ECO:0000259" key="3">
    <source>
        <dbReference type="Pfam" id="PF20434"/>
    </source>
</evidence>
<reference evidence="4 5" key="1">
    <citation type="journal article" date="2016" name="Int. J. Syst. Evol. Microbiol.">
        <title>Panacibacter ginsenosidivorans gen. nov., sp. nov., with ginsenoside converting activity isolated from soil of a ginseng field.</title>
        <authorList>
            <person name="Siddiqi M.Z."/>
            <person name="Muhammad Shafi S."/>
            <person name="Choi K.D."/>
            <person name="Im W.T."/>
        </authorList>
    </citation>
    <scope>NUCLEOTIDE SEQUENCE [LARGE SCALE GENOMIC DNA]</scope>
    <source>
        <strain evidence="4 5">Gsoil1550</strain>
    </source>
</reference>
<dbReference type="InterPro" id="IPR029058">
    <property type="entry name" value="AB_hydrolase_fold"/>
</dbReference>
<dbReference type="RefSeq" id="WP_147189110.1">
    <property type="nucleotide sequence ID" value="NZ_CP042435.1"/>
</dbReference>
<dbReference type="AlphaFoldDB" id="A0A5B8V8R1"/>
<dbReference type="EMBL" id="CP042435">
    <property type="protein sequence ID" value="QEC67303.1"/>
    <property type="molecule type" value="Genomic_DNA"/>
</dbReference>
<protein>
    <submittedName>
        <fullName evidence="4">Alpha/beta hydrolase</fullName>
    </submittedName>
</protein>
<dbReference type="PROSITE" id="PS01173">
    <property type="entry name" value="LIPASE_GDXG_HIS"/>
    <property type="match status" value="1"/>
</dbReference>
<dbReference type="OrthoDB" id="9777975at2"/>
<name>A0A5B8V8R1_9BACT</name>
<dbReference type="SUPFAM" id="SSF53474">
    <property type="entry name" value="alpha/beta-Hydrolases"/>
    <property type="match status" value="1"/>
</dbReference>
<evidence type="ECO:0000313" key="5">
    <source>
        <dbReference type="Proteomes" id="UP000321533"/>
    </source>
</evidence>
<accession>A0A5B8V8R1</accession>
<dbReference type="Proteomes" id="UP000321533">
    <property type="component" value="Chromosome"/>
</dbReference>
<feature type="domain" description="BD-FAE-like" evidence="3">
    <location>
        <begin position="69"/>
        <end position="230"/>
    </location>
</feature>
<dbReference type="PANTHER" id="PTHR48081:SF13">
    <property type="entry name" value="ALPHA_BETA HYDROLASE"/>
    <property type="match status" value="1"/>
</dbReference>
<dbReference type="InterPro" id="IPR002168">
    <property type="entry name" value="Lipase_GDXG_HIS_AS"/>
</dbReference>
<dbReference type="Gene3D" id="3.40.50.1820">
    <property type="entry name" value="alpha/beta hydrolase"/>
    <property type="match status" value="1"/>
</dbReference>
<sequence>MSIQIMSMKTGSIYTILIAIISLALFNSCSKSNSYNNIVTPPNTSGDVITNLSYGSNIDWKGQTEDLKLDVYLPPNRVAGAKYPLILWVHGGGFLVGDKESAKTFSSDMAARGFVTAPIDYRLGWTKSETNTCDGDSVQAKEAFYRAQQDARAALRYLVANADKYSIDTNWIFIGGASAGGVTSLNLPYFTQEVADSYLGTALTSKLGPLNADNSLTNSFTIKGIMSMWGAVGDLGIITRQNAVPTIFFHGTADAVVPFDIDHFYLCDSYPLAYGTKPVYDLLTSFGTPAVAHVEPGGGHGVFTDDFRADNSACFLNSLMADGKEPERGYYIGDNASSCR</sequence>
<evidence type="ECO:0000313" key="4">
    <source>
        <dbReference type="EMBL" id="QEC67303.1"/>
    </source>
</evidence>
<keyword evidence="5" id="KW-1185">Reference proteome</keyword>
<dbReference type="InterPro" id="IPR050300">
    <property type="entry name" value="GDXG_lipolytic_enzyme"/>
</dbReference>
<gene>
    <name evidence="4" type="ORF">FRZ67_08345</name>
</gene>
<dbReference type="GO" id="GO:0016787">
    <property type="term" value="F:hydrolase activity"/>
    <property type="evidence" value="ECO:0007669"/>
    <property type="project" value="UniProtKB-KW"/>
</dbReference>
<dbReference type="Pfam" id="PF20434">
    <property type="entry name" value="BD-FAE"/>
    <property type="match status" value="1"/>
</dbReference>
<proteinExistence type="inferred from homology"/>
<organism evidence="4 5">
    <name type="scientific">Panacibacter ginsenosidivorans</name>
    <dbReference type="NCBI Taxonomy" id="1813871"/>
    <lineage>
        <taxon>Bacteria</taxon>
        <taxon>Pseudomonadati</taxon>
        <taxon>Bacteroidota</taxon>
        <taxon>Chitinophagia</taxon>
        <taxon>Chitinophagales</taxon>
        <taxon>Chitinophagaceae</taxon>
        <taxon>Panacibacter</taxon>
    </lineage>
</organism>